<sequence>MAQFIKNDISKSTKRRRFLLDKETVDFFSDSHINSQLQLQPSTSQGINADLPKEILKLPKYAVDDSLFSINMSSNTKFSPIPSNYFPIDHYY</sequence>
<evidence type="ECO:0000313" key="1">
    <source>
        <dbReference type="EMBL" id="CAI6361382.1"/>
    </source>
</evidence>
<gene>
    <name evidence="1" type="ORF">MEUPH1_LOCUS16569</name>
</gene>
<dbReference type="AlphaFoldDB" id="A0AAV0X0L4"/>
<evidence type="ECO:0000313" key="2">
    <source>
        <dbReference type="Proteomes" id="UP001160148"/>
    </source>
</evidence>
<comment type="caution">
    <text evidence="1">The sequence shown here is derived from an EMBL/GenBank/DDBJ whole genome shotgun (WGS) entry which is preliminary data.</text>
</comment>
<dbReference type="EMBL" id="CARXXK010000003">
    <property type="protein sequence ID" value="CAI6361382.1"/>
    <property type="molecule type" value="Genomic_DNA"/>
</dbReference>
<keyword evidence="2" id="KW-1185">Reference proteome</keyword>
<name>A0AAV0X0L4_9HEMI</name>
<protein>
    <submittedName>
        <fullName evidence="1">Uncharacterized protein</fullName>
    </submittedName>
</protein>
<reference evidence="1 2" key="1">
    <citation type="submission" date="2023-01" db="EMBL/GenBank/DDBJ databases">
        <authorList>
            <person name="Whitehead M."/>
        </authorList>
    </citation>
    <scope>NUCLEOTIDE SEQUENCE [LARGE SCALE GENOMIC DNA]</scope>
</reference>
<organism evidence="1 2">
    <name type="scientific">Macrosiphum euphorbiae</name>
    <name type="common">potato aphid</name>
    <dbReference type="NCBI Taxonomy" id="13131"/>
    <lineage>
        <taxon>Eukaryota</taxon>
        <taxon>Metazoa</taxon>
        <taxon>Ecdysozoa</taxon>
        <taxon>Arthropoda</taxon>
        <taxon>Hexapoda</taxon>
        <taxon>Insecta</taxon>
        <taxon>Pterygota</taxon>
        <taxon>Neoptera</taxon>
        <taxon>Paraneoptera</taxon>
        <taxon>Hemiptera</taxon>
        <taxon>Sternorrhyncha</taxon>
        <taxon>Aphidomorpha</taxon>
        <taxon>Aphidoidea</taxon>
        <taxon>Aphididae</taxon>
        <taxon>Macrosiphini</taxon>
        <taxon>Macrosiphum</taxon>
    </lineage>
</organism>
<proteinExistence type="predicted"/>
<accession>A0AAV0X0L4</accession>
<dbReference type="Proteomes" id="UP001160148">
    <property type="component" value="Unassembled WGS sequence"/>
</dbReference>